<reference evidence="1" key="1">
    <citation type="journal article" date="2015" name="Front. Microbiol.">
        <title>Combining genomic sequencing methods to explore viral diversity and reveal potential virus-host interactions.</title>
        <authorList>
            <person name="Chow C.E."/>
            <person name="Winget D.M."/>
            <person name="White R.A.III."/>
            <person name="Hallam S.J."/>
            <person name="Suttle C.A."/>
        </authorList>
    </citation>
    <scope>NUCLEOTIDE SEQUENCE</scope>
    <source>
        <strain evidence="1">Oxic1_8</strain>
    </source>
</reference>
<dbReference type="EMBL" id="KR029603">
    <property type="protein sequence ID" value="AKH48387.1"/>
    <property type="molecule type" value="Genomic_DNA"/>
</dbReference>
<sequence>MQDIAAATGRRGSGGRVGGEPLLGRRFLCLEFRNGELERLGTVAGSRGSQRDQPVARLAKRFSLGRRTVATIRGRILPLRESVSNC</sequence>
<accession>A0A0F7LAK7</accession>
<name>A0A0F7LAK7_9VIRU</name>
<reference evidence="1" key="2">
    <citation type="submission" date="2015-03" db="EMBL/GenBank/DDBJ databases">
        <authorList>
            <person name="Chow C.-E.T."/>
            <person name="Winget D.M."/>
            <person name="White R.A.III."/>
            <person name="Hallam S.J."/>
            <person name="Suttle C.A."/>
        </authorList>
    </citation>
    <scope>NUCLEOTIDE SEQUENCE</scope>
    <source>
        <strain evidence="1">Oxic1_8</strain>
    </source>
</reference>
<proteinExistence type="predicted"/>
<protein>
    <submittedName>
        <fullName evidence="1">Uncharacterized protein</fullName>
    </submittedName>
</protein>
<evidence type="ECO:0000313" key="1">
    <source>
        <dbReference type="EMBL" id="AKH48387.1"/>
    </source>
</evidence>
<organism evidence="1">
    <name type="scientific">uncultured marine virus</name>
    <dbReference type="NCBI Taxonomy" id="186617"/>
    <lineage>
        <taxon>Viruses</taxon>
        <taxon>environmental samples</taxon>
    </lineage>
</organism>